<evidence type="ECO:0000313" key="1">
    <source>
        <dbReference type="EMBL" id="KHN50710.1"/>
    </source>
</evidence>
<accession>A0A7V8L4J6</accession>
<dbReference type="EMBL" id="JSXC01000037">
    <property type="protein sequence ID" value="KHN50710.1"/>
    <property type="molecule type" value="Genomic_DNA"/>
</dbReference>
<dbReference type="Proteomes" id="UP000053038">
    <property type="component" value="Unassembled WGS sequence"/>
</dbReference>
<reference evidence="1 2" key="1">
    <citation type="submission" date="2014-10" db="EMBL/GenBank/DDBJ databases">
        <title>Genome sequence of Pectobacterium carotovorum M022.</title>
        <authorList>
            <person name="Chan K.-G."/>
            <person name="Tan W.-S."/>
        </authorList>
    </citation>
    <scope>NUCLEOTIDE SEQUENCE [LARGE SCALE GENOMIC DNA]</scope>
    <source>
        <strain evidence="1 2">M022</strain>
    </source>
</reference>
<proteinExistence type="predicted"/>
<name>A0A7V8L4J6_9GAMM</name>
<keyword evidence="2" id="KW-1185">Reference proteome</keyword>
<dbReference type="AlphaFoldDB" id="A0A7V8L4J6"/>
<dbReference type="RefSeq" id="WP_039351498.1">
    <property type="nucleotide sequence ID" value="NZ_JSXC01000037.1"/>
</dbReference>
<protein>
    <submittedName>
        <fullName evidence="1">Uncharacterized protein</fullName>
    </submittedName>
</protein>
<evidence type="ECO:0000313" key="2">
    <source>
        <dbReference type="Proteomes" id="UP000053038"/>
    </source>
</evidence>
<dbReference type="OrthoDB" id="6456362at2"/>
<gene>
    <name evidence="1" type="ORF">OI69_13685</name>
</gene>
<sequence>MSFKFQLNQVVEIGISGEVGHVKGRAEYSGHINGYQVHYKAADGRAQEKWFDEDDIVAVEDERSPGMPVFCVNADDIPAGAVIEG</sequence>
<organism evidence="1 2">
    <name type="scientific">Pectobacterium fontis</name>
    <dbReference type="NCBI Taxonomy" id="2558042"/>
    <lineage>
        <taxon>Bacteria</taxon>
        <taxon>Pseudomonadati</taxon>
        <taxon>Pseudomonadota</taxon>
        <taxon>Gammaproteobacteria</taxon>
        <taxon>Enterobacterales</taxon>
        <taxon>Pectobacteriaceae</taxon>
        <taxon>Pectobacterium</taxon>
    </lineage>
</organism>
<comment type="caution">
    <text evidence="1">The sequence shown here is derived from an EMBL/GenBank/DDBJ whole genome shotgun (WGS) entry which is preliminary data.</text>
</comment>